<feature type="binding site" evidence="7">
    <location>
        <position position="101"/>
    </location>
    <ligand>
        <name>S-adenosyl-L-methionine</name>
        <dbReference type="ChEBI" id="CHEBI:59789"/>
    </ligand>
</feature>
<dbReference type="InterPro" id="IPR023397">
    <property type="entry name" value="SAM-dep_MeTrfase_MraW_recog"/>
</dbReference>
<evidence type="ECO:0000256" key="1">
    <source>
        <dbReference type="ARBA" id="ARBA00010396"/>
    </source>
</evidence>
<keyword evidence="3 7" id="KW-0698">rRNA processing</keyword>
<evidence type="ECO:0000256" key="3">
    <source>
        <dbReference type="ARBA" id="ARBA00022552"/>
    </source>
</evidence>
<evidence type="ECO:0000256" key="2">
    <source>
        <dbReference type="ARBA" id="ARBA00022490"/>
    </source>
</evidence>
<evidence type="ECO:0000256" key="4">
    <source>
        <dbReference type="ARBA" id="ARBA00022603"/>
    </source>
</evidence>
<dbReference type="PIRSF" id="PIRSF004486">
    <property type="entry name" value="MraW"/>
    <property type="match status" value="1"/>
</dbReference>
<evidence type="ECO:0000256" key="5">
    <source>
        <dbReference type="ARBA" id="ARBA00022679"/>
    </source>
</evidence>
<dbReference type="Pfam" id="PF01795">
    <property type="entry name" value="Methyltransf_5"/>
    <property type="match status" value="1"/>
</dbReference>
<feature type="binding site" evidence="7">
    <location>
        <position position="108"/>
    </location>
    <ligand>
        <name>S-adenosyl-L-methionine</name>
        <dbReference type="ChEBI" id="CHEBI:59789"/>
    </ligand>
</feature>
<evidence type="ECO:0000256" key="6">
    <source>
        <dbReference type="ARBA" id="ARBA00022691"/>
    </source>
</evidence>
<dbReference type="HAMAP" id="MF_01007">
    <property type="entry name" value="16SrRNA_methyltr_H"/>
    <property type="match status" value="1"/>
</dbReference>
<reference evidence="8 9" key="1">
    <citation type="submission" date="2010-03" db="EMBL/GenBank/DDBJ databases">
        <authorList>
            <person name="Glass J.I."/>
            <person name="Benders G.A."/>
            <person name="Durkin A.S."/>
            <person name="Farmerie W.G."/>
            <person name="Hlavinka K."/>
            <person name="Hostetler J."/>
            <person name="Jackson J."/>
            <person name="May M.A."/>
            <person name="Miller R.H."/>
            <person name="Paralanov V."/>
            <person name="Radune D."/>
            <person name="Szczypinski B."/>
            <person name="Brown D.R."/>
        </authorList>
    </citation>
    <scope>NUCLEOTIDE SEQUENCE [LARGE SCALE GENOMIC DNA]</scope>
    <source>
        <strain evidence="8 9">A21JP2</strain>
    </source>
</reference>
<dbReference type="Gene3D" id="1.10.150.170">
    <property type="entry name" value="Putative methyltransferase TM0872, insert domain"/>
    <property type="match status" value="1"/>
</dbReference>
<keyword evidence="4 7" id="KW-0489">Methyltransferase</keyword>
<dbReference type="PANTHER" id="PTHR11265">
    <property type="entry name" value="S-ADENOSYL-METHYLTRANSFERASE MRAW"/>
    <property type="match status" value="1"/>
</dbReference>
<dbReference type="PANTHER" id="PTHR11265:SF0">
    <property type="entry name" value="12S RRNA N4-METHYLCYTIDINE METHYLTRANSFERASE"/>
    <property type="match status" value="1"/>
</dbReference>
<dbReference type="GO" id="GO:0070475">
    <property type="term" value="P:rRNA base methylation"/>
    <property type="evidence" value="ECO:0007669"/>
    <property type="project" value="UniProtKB-UniRule"/>
</dbReference>
<dbReference type="InterPro" id="IPR029063">
    <property type="entry name" value="SAM-dependent_MTases_sf"/>
</dbReference>
<feature type="binding site" evidence="7">
    <location>
        <begin position="33"/>
        <end position="35"/>
    </location>
    <ligand>
        <name>S-adenosyl-L-methionine</name>
        <dbReference type="ChEBI" id="CHEBI:59789"/>
    </ligand>
</feature>
<dbReference type="SUPFAM" id="SSF81799">
    <property type="entry name" value="Putative methyltransferase TM0872, insert domain"/>
    <property type="match status" value="1"/>
</dbReference>
<dbReference type="SUPFAM" id="SSF53335">
    <property type="entry name" value="S-adenosyl-L-methionine-dependent methyltransferases"/>
    <property type="match status" value="1"/>
</dbReference>
<comment type="function">
    <text evidence="7">Specifically methylates the N4 position of cytidine in position 1402 (C1402) of 16S rRNA.</text>
</comment>
<proteinExistence type="inferred from homology"/>
<keyword evidence="9" id="KW-1185">Reference proteome</keyword>
<comment type="subcellular location">
    <subcellularLocation>
        <location evidence="7">Cytoplasm</location>
    </subcellularLocation>
</comment>
<comment type="similarity">
    <text evidence="1 7">Belongs to the methyltransferase superfamily. RsmH family.</text>
</comment>
<dbReference type="STRING" id="747682.MALL_0135"/>
<comment type="caution">
    <text evidence="8">The sequence shown here is derived from an EMBL/GenBank/DDBJ whole genome shotgun (WGS) entry which is preliminary data.</text>
</comment>
<gene>
    <name evidence="8" type="primary">mraW</name>
    <name evidence="7" type="synonym">rsmH</name>
    <name evidence="8" type="ORF">MALL_0135</name>
</gene>
<accession>D4XUX8</accession>
<dbReference type="OrthoDB" id="9806637at2"/>
<dbReference type="EMBL" id="ADNC01000002">
    <property type="protein sequence ID" value="EFF41844.1"/>
    <property type="molecule type" value="Genomic_DNA"/>
</dbReference>
<feature type="binding site" evidence="7">
    <location>
        <position position="53"/>
    </location>
    <ligand>
        <name>S-adenosyl-L-methionine</name>
        <dbReference type="ChEBI" id="CHEBI:59789"/>
    </ligand>
</feature>
<dbReference type="NCBIfam" id="TIGR00006">
    <property type="entry name" value="16S rRNA (cytosine(1402)-N(4))-methyltransferase RsmH"/>
    <property type="match status" value="1"/>
</dbReference>
<dbReference type="AlphaFoldDB" id="D4XUX8"/>
<dbReference type="GO" id="GO:0005737">
    <property type="term" value="C:cytoplasm"/>
    <property type="evidence" value="ECO:0007669"/>
    <property type="project" value="UniProtKB-SubCell"/>
</dbReference>
<keyword evidence="6 7" id="KW-0949">S-adenosyl-L-methionine</keyword>
<dbReference type="Proteomes" id="UP000004757">
    <property type="component" value="Unassembled WGS sequence"/>
</dbReference>
<dbReference type="RefSeq" id="WP_005683122.1">
    <property type="nucleotide sequence ID" value="NZ_ADNC01000002.1"/>
</dbReference>
<dbReference type="eggNOG" id="COG0275">
    <property type="taxonomic scope" value="Bacteria"/>
</dbReference>
<protein>
    <recommendedName>
        <fullName evidence="7">Ribosomal RNA small subunit methyltransferase H</fullName>
        <ecNumber evidence="7">2.1.1.199</ecNumber>
    </recommendedName>
    <alternativeName>
        <fullName evidence="7">16S rRNA m(4)C1402 methyltransferase</fullName>
    </alternativeName>
    <alternativeName>
        <fullName evidence="7">rRNA (cytosine-N(4)-)-methyltransferase RsmH</fullName>
    </alternativeName>
</protein>
<sequence length="302" mass="33922">MEKLHYSVLLEETIKSLNLQPDGIYVDLTLGMGGHSAKILEKLNKNGMLIAFDKDDYALEISQRRLSSISDKFILIKSDYSQLKSQLANHNIYKVDGIIADLGISSPQIDNANRGFSYNKDAKLDMRMDTSQELDAEIVVNTYSVEHLRDIFLKYADVKHASQVAKAIEKNRPIVSTMQLVEVIKSAYPAALLRAKNPAKAVFQALRIEVNNELYSLKTMLDDAVSLLKTNASLSIITFHSIEDRLVKHKFASLTASKIPAKMPIADKKTFLSKQVKPSSNEIQENKRSRSAKLRILTKILD</sequence>
<keyword evidence="5 7" id="KW-0808">Transferase</keyword>
<dbReference type="GO" id="GO:0071424">
    <property type="term" value="F:rRNA (cytosine-N4-)-methyltransferase activity"/>
    <property type="evidence" value="ECO:0007669"/>
    <property type="project" value="UniProtKB-UniRule"/>
</dbReference>
<comment type="catalytic activity">
    <reaction evidence="7">
        <text>cytidine(1402) in 16S rRNA + S-adenosyl-L-methionine = N(4)-methylcytidine(1402) in 16S rRNA + S-adenosyl-L-homocysteine + H(+)</text>
        <dbReference type="Rhea" id="RHEA:42928"/>
        <dbReference type="Rhea" id="RHEA-COMP:10286"/>
        <dbReference type="Rhea" id="RHEA-COMP:10287"/>
        <dbReference type="ChEBI" id="CHEBI:15378"/>
        <dbReference type="ChEBI" id="CHEBI:57856"/>
        <dbReference type="ChEBI" id="CHEBI:59789"/>
        <dbReference type="ChEBI" id="CHEBI:74506"/>
        <dbReference type="ChEBI" id="CHEBI:82748"/>
        <dbReference type="EC" id="2.1.1.199"/>
    </reaction>
</comment>
<evidence type="ECO:0000313" key="9">
    <source>
        <dbReference type="Proteomes" id="UP000004757"/>
    </source>
</evidence>
<dbReference type="EC" id="2.1.1.199" evidence="7"/>
<evidence type="ECO:0000313" key="8">
    <source>
        <dbReference type="EMBL" id="EFF41844.1"/>
    </source>
</evidence>
<dbReference type="Gene3D" id="3.40.50.150">
    <property type="entry name" value="Vaccinia Virus protein VP39"/>
    <property type="match status" value="1"/>
</dbReference>
<name>D4XUX8_9BACT</name>
<organism evidence="8 9">
    <name type="scientific">Mycoplasmopsis alligatoris A21JP2</name>
    <dbReference type="NCBI Taxonomy" id="747682"/>
    <lineage>
        <taxon>Bacteria</taxon>
        <taxon>Bacillati</taxon>
        <taxon>Mycoplasmatota</taxon>
        <taxon>Mycoplasmoidales</taxon>
        <taxon>Metamycoplasmataceae</taxon>
        <taxon>Mycoplasmopsis</taxon>
    </lineage>
</organism>
<keyword evidence="2 7" id="KW-0963">Cytoplasm</keyword>
<dbReference type="InterPro" id="IPR002903">
    <property type="entry name" value="RsmH"/>
</dbReference>
<feature type="binding site" evidence="7">
    <location>
        <position position="80"/>
    </location>
    <ligand>
        <name>S-adenosyl-L-methionine</name>
        <dbReference type="ChEBI" id="CHEBI:59789"/>
    </ligand>
</feature>
<evidence type="ECO:0000256" key="7">
    <source>
        <dbReference type="HAMAP-Rule" id="MF_01007"/>
    </source>
</evidence>